<evidence type="ECO:0000256" key="2">
    <source>
        <dbReference type="SAM" id="MobiDB-lite"/>
    </source>
</evidence>
<organism evidence="3">
    <name type="scientific">Attheya septentrionalis</name>
    <dbReference type="NCBI Taxonomy" id="420275"/>
    <lineage>
        <taxon>Eukaryota</taxon>
        <taxon>Sar</taxon>
        <taxon>Stramenopiles</taxon>
        <taxon>Ochrophyta</taxon>
        <taxon>Bacillariophyta</taxon>
        <taxon>Coscinodiscophyceae</taxon>
        <taxon>Chaetocerotophycidae</taxon>
        <taxon>Chaetocerotales</taxon>
        <taxon>Attheyaceae</taxon>
        <taxon>Attheya</taxon>
    </lineage>
</organism>
<feature type="region of interest" description="Disordered" evidence="2">
    <location>
        <begin position="1"/>
        <end position="24"/>
    </location>
</feature>
<feature type="coiled-coil region" evidence="1">
    <location>
        <begin position="444"/>
        <end position="530"/>
    </location>
</feature>
<feature type="region of interest" description="Disordered" evidence="2">
    <location>
        <begin position="741"/>
        <end position="778"/>
    </location>
</feature>
<reference evidence="3" key="1">
    <citation type="submission" date="2021-01" db="EMBL/GenBank/DDBJ databases">
        <authorList>
            <person name="Corre E."/>
            <person name="Pelletier E."/>
            <person name="Niang G."/>
            <person name="Scheremetjew M."/>
            <person name="Finn R."/>
            <person name="Kale V."/>
            <person name="Holt S."/>
            <person name="Cochrane G."/>
            <person name="Meng A."/>
            <person name="Brown T."/>
            <person name="Cohen L."/>
        </authorList>
    </citation>
    <scope>NUCLEOTIDE SEQUENCE</scope>
    <source>
        <strain evidence="3">CCMP2084</strain>
    </source>
</reference>
<evidence type="ECO:0000313" key="3">
    <source>
        <dbReference type="EMBL" id="CAD9812435.1"/>
    </source>
</evidence>
<feature type="region of interest" description="Disordered" evidence="2">
    <location>
        <begin position="125"/>
        <end position="144"/>
    </location>
</feature>
<evidence type="ECO:0000256" key="1">
    <source>
        <dbReference type="SAM" id="Coils"/>
    </source>
</evidence>
<protein>
    <submittedName>
        <fullName evidence="3">Uncharacterized protein</fullName>
    </submittedName>
</protein>
<feature type="compositionally biased region" description="Basic and acidic residues" evidence="2">
    <location>
        <begin position="762"/>
        <end position="778"/>
    </location>
</feature>
<accession>A0A7S2U935</accession>
<feature type="coiled-coil region" evidence="1">
    <location>
        <begin position="40"/>
        <end position="106"/>
    </location>
</feature>
<dbReference type="EMBL" id="HBHQ01006329">
    <property type="protein sequence ID" value="CAD9812435.1"/>
    <property type="molecule type" value="Transcribed_RNA"/>
</dbReference>
<feature type="coiled-coil region" evidence="1">
    <location>
        <begin position="697"/>
        <end position="724"/>
    </location>
</feature>
<dbReference type="AlphaFoldDB" id="A0A7S2U935"/>
<feature type="coiled-coil region" evidence="1">
    <location>
        <begin position="230"/>
        <end position="365"/>
    </location>
</feature>
<feature type="compositionally biased region" description="Basic and acidic residues" evidence="2">
    <location>
        <begin position="741"/>
        <end position="755"/>
    </location>
</feature>
<keyword evidence="1" id="KW-0175">Coiled coil</keyword>
<sequence length="778" mass="89277">MKSQSEKDPPVLGGVEEEQGSGEIKVKVQSIDPESQTVPLEETLQKVQNEKEQVSELTERLKEMEVSHARDLEDMAQEVNICAEETQQAQDEMQQYKELASQWETEAQIRGNMLAELRGQAGGMAATMDPVPRTHSFHSNEDSVDFDSTLMSESQEELRALQRRMKKMEVERGIQVAKIKGQARKLALMELREAKRSSRGGTTRPGIDRTMSMKDIDMMGKSLLQVDDEVQDLNEELVSKDKTIQSLDKRVKKREATIQKLGEENETLRKQFKVFEQMKTEMDESKKEREGMTLAMKKIASKMEKKENRIKELEKEIYENLETTELMEEDMEKQKQHIFELEDTIDEKEDQINTLRGEVSETLTKIDEMYDERDGKGSLISGLKNQVIELSEKKKHTDAVHSAQLVKMVGDQKKLEEVIEGLRKDVSERDLSIENMEDERSSTLASTEEQLAGKQAQIEELEQKVEASSLEITKLQEEINSVASERNSFDANLSRLNELEAERDAQVQTLDDLTHELESTVHERDIAKAKAAALLGKVAHQTKRVIELEKTEIETNKKIKVMEGELNEFHRDKIQWEMFNAGLQSISDSGKKGDKSKKKDGEPNVAQMTAAFTASAAKVHSLQEELSLGRSRIREMEVEYETNTADELEEMGNLHDRMVVEVSRCREELVRLRHYLAEYKSRNILLEQERKAKPIKAAEFYNQMKTMKRKLAVAEAQTMNLTSEIASFMLSYKCQRCDHQDKADQNFQEEKKESNRGVSSMRVDRNEIQKDEAKSPVR</sequence>
<name>A0A7S2U935_9STRA</name>
<proteinExistence type="predicted"/>
<gene>
    <name evidence="3" type="ORF">ASEP1449_LOCUS4260</name>
</gene>